<name>A0A6J6ET65_9ZZZZ</name>
<proteinExistence type="predicted"/>
<gene>
    <name evidence="1" type="ORF">UFOPK1747_00453</name>
</gene>
<dbReference type="EMBL" id="CAEZTV010000051">
    <property type="protein sequence ID" value="CAB4579346.1"/>
    <property type="molecule type" value="Genomic_DNA"/>
</dbReference>
<sequence length="57" mass="6220">MKPYGFVDAALITSFTSIPIFWQNIANSLINEILTNLNEFSSNFAVSATSSESQTST</sequence>
<reference evidence="1" key="1">
    <citation type="submission" date="2020-05" db="EMBL/GenBank/DDBJ databases">
        <authorList>
            <person name="Chiriac C."/>
            <person name="Salcher M."/>
            <person name="Ghai R."/>
            <person name="Kavagutti S V."/>
        </authorList>
    </citation>
    <scope>NUCLEOTIDE SEQUENCE</scope>
</reference>
<dbReference type="AlphaFoldDB" id="A0A6J6ET65"/>
<accession>A0A6J6ET65</accession>
<protein>
    <submittedName>
        <fullName evidence="1">Unannotated protein</fullName>
    </submittedName>
</protein>
<evidence type="ECO:0000313" key="1">
    <source>
        <dbReference type="EMBL" id="CAB4579346.1"/>
    </source>
</evidence>
<organism evidence="1">
    <name type="scientific">freshwater metagenome</name>
    <dbReference type="NCBI Taxonomy" id="449393"/>
    <lineage>
        <taxon>unclassified sequences</taxon>
        <taxon>metagenomes</taxon>
        <taxon>ecological metagenomes</taxon>
    </lineage>
</organism>